<evidence type="ECO:0000256" key="1">
    <source>
        <dbReference type="SAM" id="MobiDB-lite"/>
    </source>
</evidence>
<proteinExistence type="predicted"/>
<dbReference type="Gene3D" id="2.60.40.200">
    <property type="entry name" value="Superoxide dismutase, copper/zinc binding domain"/>
    <property type="match status" value="1"/>
</dbReference>
<organism evidence="2 3">
    <name type="scientific">Recurvomyces mirabilis</name>
    <dbReference type="NCBI Taxonomy" id="574656"/>
    <lineage>
        <taxon>Eukaryota</taxon>
        <taxon>Fungi</taxon>
        <taxon>Dikarya</taxon>
        <taxon>Ascomycota</taxon>
        <taxon>Pezizomycotina</taxon>
        <taxon>Dothideomycetes</taxon>
        <taxon>Dothideomycetidae</taxon>
        <taxon>Mycosphaerellales</taxon>
        <taxon>Teratosphaeriaceae</taxon>
        <taxon>Recurvomyces</taxon>
    </lineage>
</organism>
<evidence type="ECO:0000313" key="2">
    <source>
        <dbReference type="EMBL" id="KAK3670030.1"/>
    </source>
</evidence>
<accession>A0AAE0WI73</accession>
<reference evidence="2" key="1">
    <citation type="submission" date="2023-07" db="EMBL/GenBank/DDBJ databases">
        <title>Black Yeasts Isolated from many extreme environments.</title>
        <authorList>
            <person name="Coleine C."/>
            <person name="Stajich J.E."/>
            <person name="Selbmann L."/>
        </authorList>
    </citation>
    <scope>NUCLEOTIDE SEQUENCE</scope>
    <source>
        <strain evidence="2">CCFEE 5485</strain>
    </source>
</reference>
<dbReference type="EMBL" id="JAUTXT010000064">
    <property type="protein sequence ID" value="KAK3670030.1"/>
    <property type="molecule type" value="Genomic_DNA"/>
</dbReference>
<dbReference type="AlphaFoldDB" id="A0AAE0WI73"/>
<feature type="region of interest" description="Disordered" evidence="1">
    <location>
        <begin position="110"/>
        <end position="157"/>
    </location>
</feature>
<sequence length="157" mass="14755">MADGTSFSTSYLDPYISTQPNTSAFVGNRSLVIHFANLTRLTCANFTIPGSSSVSGGQAGGNGGAGASVTVSTAIGAAGGNVAAGPNAPTQAGGGSAGGNFAGNAVTVAGPIGSSTTDKPPAIATTPPPSSSSPAGNSGSVNIAPAMPPTVTQTTTA</sequence>
<protein>
    <submittedName>
        <fullName evidence="2">Cell surface superoxide dismutase [Cu-Zn] 4</fullName>
        <ecNumber evidence="2">1.15.1.1</ecNumber>
    </submittedName>
</protein>
<dbReference type="GO" id="GO:0004784">
    <property type="term" value="F:superoxide dismutase activity"/>
    <property type="evidence" value="ECO:0007669"/>
    <property type="project" value="UniProtKB-EC"/>
</dbReference>
<name>A0AAE0WI73_9PEZI</name>
<dbReference type="EC" id="1.15.1.1" evidence="2"/>
<dbReference type="GO" id="GO:0046872">
    <property type="term" value="F:metal ion binding"/>
    <property type="evidence" value="ECO:0007669"/>
    <property type="project" value="InterPro"/>
</dbReference>
<keyword evidence="2" id="KW-0560">Oxidoreductase</keyword>
<dbReference type="InterPro" id="IPR036423">
    <property type="entry name" value="SOD-like_Cu/Zn_dom_sf"/>
</dbReference>
<dbReference type="Proteomes" id="UP001274830">
    <property type="component" value="Unassembled WGS sequence"/>
</dbReference>
<evidence type="ECO:0000313" key="3">
    <source>
        <dbReference type="Proteomes" id="UP001274830"/>
    </source>
</evidence>
<comment type="caution">
    <text evidence="2">The sequence shown here is derived from an EMBL/GenBank/DDBJ whole genome shotgun (WGS) entry which is preliminary data.</text>
</comment>
<keyword evidence="3" id="KW-1185">Reference proteome</keyword>
<gene>
    <name evidence="2" type="primary">SOD4</name>
    <name evidence="2" type="ORF">LTR78_010061</name>
</gene>